<organism evidence="1 2">
    <name type="scientific">Gordonia hydrophobica</name>
    <dbReference type="NCBI Taxonomy" id="40516"/>
    <lineage>
        <taxon>Bacteria</taxon>
        <taxon>Bacillati</taxon>
        <taxon>Actinomycetota</taxon>
        <taxon>Actinomycetes</taxon>
        <taxon>Mycobacteriales</taxon>
        <taxon>Gordoniaceae</taxon>
        <taxon>Gordonia</taxon>
    </lineage>
</organism>
<name>A0ABZ2U317_9ACTN</name>
<evidence type="ECO:0000313" key="1">
    <source>
        <dbReference type="EMBL" id="WYY08113.1"/>
    </source>
</evidence>
<dbReference type="Gene3D" id="3.40.630.30">
    <property type="match status" value="1"/>
</dbReference>
<reference evidence="1 2" key="1">
    <citation type="journal article" date="2023" name="Virus Evol.">
        <title>Computational host range prediction-The good, the bad, and the ugly.</title>
        <authorList>
            <person name="Howell A.A."/>
            <person name="Versoza C.J."/>
            <person name="Pfeifer S.P."/>
        </authorList>
    </citation>
    <scope>NUCLEOTIDE SEQUENCE [LARGE SCALE GENOMIC DNA]</scope>
    <source>
        <strain evidence="1 2">1610/1b</strain>
    </source>
</reference>
<dbReference type="EMBL" id="CP136137">
    <property type="protein sequence ID" value="WYY08113.1"/>
    <property type="molecule type" value="Genomic_DNA"/>
</dbReference>
<sequence length="318" mass="34285">MIHYEWRSQLDEHDAAQLRDLLVRAAAYDAEPEYNAIDPDEVVRDMAAAARSDGAGVRHLVIWLDPRPVTLGGDDEPERVAGVIRLVPRSDGWADGTIVIDPDLRSIGIVTLLLEREGVDVHAEGGWLGSEFVGIRSWARGNHPASGRIGDRNLLPRTQRVWKLVRPRAETAAGDDARARELSAADADAVAELLGRTGASDRERERCAAGLTGGDRRVLGVHGDGALVGLIDLDLTPTHVDEFGRCAGTDYLAVAPECSGDRRREALSDLLIAAAARATAAGLDGLIAYAPSTDDGLVAVSRRTGFQHDRTDVLYEIR</sequence>
<evidence type="ECO:0000313" key="2">
    <source>
        <dbReference type="Proteomes" id="UP001479933"/>
    </source>
</evidence>
<gene>
    <name evidence="1" type="ORF">RVF87_03260</name>
</gene>
<dbReference type="InterPro" id="IPR016181">
    <property type="entry name" value="Acyl_CoA_acyltransferase"/>
</dbReference>
<accession>A0ABZ2U317</accession>
<protein>
    <submittedName>
        <fullName evidence="1">N-acetyltransferase</fullName>
    </submittedName>
</protein>
<dbReference type="Proteomes" id="UP001479933">
    <property type="component" value="Chromosome"/>
</dbReference>
<dbReference type="RefSeq" id="WP_066166998.1">
    <property type="nucleotide sequence ID" value="NZ_CP136137.1"/>
</dbReference>
<keyword evidence="2" id="KW-1185">Reference proteome</keyword>
<proteinExistence type="predicted"/>
<dbReference type="SUPFAM" id="SSF55729">
    <property type="entry name" value="Acyl-CoA N-acyltransferases (Nat)"/>
    <property type="match status" value="2"/>
</dbReference>